<evidence type="ECO:0000256" key="1">
    <source>
        <dbReference type="SAM" id="MobiDB-lite"/>
    </source>
</evidence>
<dbReference type="EMBL" id="OGUU01000011">
    <property type="protein sequence ID" value="SPC15714.1"/>
    <property type="molecule type" value="Genomic_DNA"/>
</dbReference>
<proteinExistence type="predicted"/>
<accession>A0A7Z7J882</accession>
<organism evidence="2">
    <name type="scientific">Cupriavidus taiwanensis</name>
    <dbReference type="NCBI Taxonomy" id="164546"/>
    <lineage>
        <taxon>Bacteria</taxon>
        <taxon>Pseudomonadati</taxon>
        <taxon>Pseudomonadota</taxon>
        <taxon>Betaproteobacteria</taxon>
        <taxon>Burkholderiales</taxon>
        <taxon>Burkholderiaceae</taxon>
        <taxon>Cupriavidus</taxon>
    </lineage>
</organism>
<gene>
    <name evidence="2" type="ORF">CBM2594_A70279</name>
</gene>
<name>A0A7Z7J882_9BURK</name>
<feature type="region of interest" description="Disordered" evidence="1">
    <location>
        <begin position="1"/>
        <end position="30"/>
    </location>
</feature>
<sequence>MVQLRDTAGPAHASPDALSATICPDVETKH</sequence>
<evidence type="ECO:0000313" key="2">
    <source>
        <dbReference type="EMBL" id="SPC15714.1"/>
    </source>
</evidence>
<dbReference type="Proteomes" id="UP000257139">
    <property type="component" value="Chromosome CBM2594_a"/>
</dbReference>
<comment type="caution">
    <text evidence="2">The sequence shown here is derived from an EMBL/GenBank/DDBJ whole genome shotgun (WGS) entry which is preliminary data.</text>
</comment>
<reference evidence="2" key="1">
    <citation type="submission" date="2018-01" db="EMBL/GenBank/DDBJ databases">
        <authorList>
            <person name="Clerissi C."/>
        </authorList>
    </citation>
    <scope>NUCLEOTIDE SEQUENCE [LARGE SCALE GENOMIC DNA]</scope>
    <source>
        <strain evidence="2">Cupriavidus taiwanensis STM 6021</strain>
    </source>
</reference>
<dbReference type="AlphaFoldDB" id="A0A7Z7J882"/>
<protein>
    <submittedName>
        <fullName evidence="2">Uncharacterized protein</fullName>
    </submittedName>
</protein>